<feature type="transmembrane region" description="Helical" evidence="5">
    <location>
        <begin position="281"/>
        <end position="306"/>
    </location>
</feature>
<evidence type="ECO:0000256" key="1">
    <source>
        <dbReference type="ARBA" id="ARBA00004141"/>
    </source>
</evidence>
<evidence type="ECO:0000313" key="8">
    <source>
        <dbReference type="Proteomes" id="UP000615760"/>
    </source>
</evidence>
<proteinExistence type="predicted"/>
<feature type="transmembrane region" description="Helical" evidence="5">
    <location>
        <begin position="313"/>
        <end position="332"/>
    </location>
</feature>
<evidence type="ECO:0000256" key="2">
    <source>
        <dbReference type="ARBA" id="ARBA00022692"/>
    </source>
</evidence>
<feature type="domain" description="O-antigen ligase-related" evidence="6">
    <location>
        <begin position="116"/>
        <end position="297"/>
    </location>
</feature>
<feature type="transmembrane region" description="Helical" evidence="5">
    <location>
        <begin position="338"/>
        <end position="357"/>
    </location>
</feature>
<feature type="transmembrane region" description="Helical" evidence="5">
    <location>
        <begin position="87"/>
        <end position="105"/>
    </location>
</feature>
<dbReference type="InterPro" id="IPR051533">
    <property type="entry name" value="WaaL-like"/>
</dbReference>
<keyword evidence="4 5" id="KW-0472">Membrane</keyword>
<protein>
    <recommendedName>
        <fullName evidence="6">O-antigen ligase-related domain-containing protein</fullName>
    </recommendedName>
</protein>
<keyword evidence="3 5" id="KW-1133">Transmembrane helix</keyword>
<organism evidence="7 8">
    <name type="scientific">Flavobacterium suaedae</name>
    <dbReference type="NCBI Taxonomy" id="1767027"/>
    <lineage>
        <taxon>Bacteria</taxon>
        <taxon>Pseudomonadati</taxon>
        <taxon>Bacteroidota</taxon>
        <taxon>Flavobacteriia</taxon>
        <taxon>Flavobacteriales</taxon>
        <taxon>Flavobacteriaceae</taxon>
        <taxon>Flavobacterium</taxon>
    </lineage>
</organism>
<dbReference type="EMBL" id="BMJE01000004">
    <property type="protein sequence ID" value="GGB77512.1"/>
    <property type="molecule type" value="Genomic_DNA"/>
</dbReference>
<accession>A0ABQ1JTZ4</accession>
<dbReference type="PANTHER" id="PTHR37422">
    <property type="entry name" value="TEICHURONIC ACID BIOSYNTHESIS PROTEIN TUAE"/>
    <property type="match status" value="1"/>
</dbReference>
<dbReference type="Proteomes" id="UP000615760">
    <property type="component" value="Unassembled WGS sequence"/>
</dbReference>
<comment type="caution">
    <text evidence="7">The sequence shown here is derived from an EMBL/GenBank/DDBJ whole genome shotgun (WGS) entry which is preliminary data.</text>
</comment>
<dbReference type="InterPro" id="IPR007016">
    <property type="entry name" value="O-antigen_ligase-rel_domated"/>
</dbReference>
<evidence type="ECO:0000313" key="7">
    <source>
        <dbReference type="EMBL" id="GGB77512.1"/>
    </source>
</evidence>
<reference evidence="8" key="1">
    <citation type="journal article" date="2019" name="Int. J. Syst. Evol. Microbiol.">
        <title>The Global Catalogue of Microorganisms (GCM) 10K type strain sequencing project: providing services to taxonomists for standard genome sequencing and annotation.</title>
        <authorList>
            <consortium name="The Broad Institute Genomics Platform"/>
            <consortium name="The Broad Institute Genome Sequencing Center for Infectious Disease"/>
            <person name="Wu L."/>
            <person name="Ma J."/>
        </authorList>
    </citation>
    <scope>NUCLEOTIDE SEQUENCE [LARGE SCALE GENOMIC DNA]</scope>
    <source>
        <strain evidence="8">CGMCC 1.15461</strain>
    </source>
</reference>
<feature type="transmembrane region" description="Helical" evidence="5">
    <location>
        <begin position="156"/>
        <end position="173"/>
    </location>
</feature>
<name>A0ABQ1JTZ4_9FLAO</name>
<feature type="transmembrane region" description="Helical" evidence="5">
    <location>
        <begin position="111"/>
        <end position="144"/>
    </location>
</feature>
<evidence type="ECO:0000259" key="6">
    <source>
        <dbReference type="Pfam" id="PF04932"/>
    </source>
</evidence>
<evidence type="ECO:0000256" key="5">
    <source>
        <dbReference type="SAM" id="Phobius"/>
    </source>
</evidence>
<evidence type="ECO:0000256" key="4">
    <source>
        <dbReference type="ARBA" id="ARBA00023136"/>
    </source>
</evidence>
<sequence length="363" mass="41520">MVLSLLWTVSTKDTLRMLPREAPLLFIPIIFFFNKELTKKSIGKVLENYSLGLCLVAVFLIARAIYRYKNTGNINVFFYHELATNDINAIYLSALVSVAAFYFLAKKSKTFWGYVTLAFLIGFLFLLSSKIIILTIMIIIGVYLLFFSKLTKRGRYTATALFLLISFSVGYFTKINNVIANEFVYNKTSTPLSDYGVQVINMNEAWNTDTFNKNQNFTGASFRLYQARIFTEMLEDDNIFFTGYGMNASSDKIEEKGIEHNLTHADESGVPYNQLNFHNQYIQTFAELGVIGFLLLVIMLIISFVNALKRKDFVHIAFSVLMISLFLTESFLWRQRGVVFFAIFYCLFNTGLPSGIVTDKKTL</sequence>
<keyword evidence="8" id="KW-1185">Reference proteome</keyword>
<gene>
    <name evidence="7" type="ORF">GCM10007424_16970</name>
</gene>
<dbReference type="Pfam" id="PF04932">
    <property type="entry name" value="Wzy_C"/>
    <property type="match status" value="1"/>
</dbReference>
<keyword evidence="2 5" id="KW-0812">Transmembrane</keyword>
<feature type="transmembrane region" description="Helical" evidence="5">
    <location>
        <begin position="49"/>
        <end position="66"/>
    </location>
</feature>
<dbReference type="PANTHER" id="PTHR37422:SF13">
    <property type="entry name" value="LIPOPOLYSACCHARIDE BIOSYNTHESIS PROTEIN PA4999-RELATED"/>
    <property type="match status" value="1"/>
</dbReference>
<comment type="subcellular location">
    <subcellularLocation>
        <location evidence="1">Membrane</location>
        <topology evidence="1">Multi-pass membrane protein</topology>
    </subcellularLocation>
</comment>
<evidence type="ECO:0000256" key="3">
    <source>
        <dbReference type="ARBA" id="ARBA00022989"/>
    </source>
</evidence>